<dbReference type="GeneID" id="106773379"/>
<dbReference type="KEGG" id="vra:106773379"/>
<dbReference type="AlphaFoldDB" id="A0A1S3VB31"/>
<evidence type="ECO:0000256" key="1">
    <source>
        <dbReference type="PROSITE-ProRule" id="PRU00047"/>
    </source>
</evidence>
<dbReference type="Pfam" id="PF22936">
    <property type="entry name" value="Pol_BBD"/>
    <property type="match status" value="1"/>
</dbReference>
<proteinExistence type="predicted"/>
<dbReference type="SMART" id="SM00343">
    <property type="entry name" value="ZnF_C2HC"/>
    <property type="match status" value="1"/>
</dbReference>
<dbReference type="GO" id="GO:0008270">
    <property type="term" value="F:zinc ion binding"/>
    <property type="evidence" value="ECO:0007669"/>
    <property type="project" value="UniProtKB-KW"/>
</dbReference>
<dbReference type="Proteomes" id="UP000087766">
    <property type="component" value="Chromosome 9"/>
</dbReference>
<reference evidence="4" key="1">
    <citation type="journal article" date="2014" name="Nat. Commun.">
        <title>Genome sequence of mungbean and insights into evolution within Vigna species.</title>
        <authorList>
            <person name="Kang Y.J."/>
            <person name="Kim S.K."/>
            <person name="Kim M.Y."/>
            <person name="Lestari P."/>
            <person name="Kim K.H."/>
            <person name="Ha B.K."/>
            <person name="Jun T.H."/>
            <person name="Hwang W.J."/>
            <person name="Lee T."/>
            <person name="Lee J."/>
            <person name="Shim S."/>
            <person name="Yoon M.Y."/>
            <person name="Jang Y.E."/>
            <person name="Han K.S."/>
            <person name="Taeprayoon P."/>
            <person name="Yoon N."/>
            <person name="Somta P."/>
            <person name="Tanya P."/>
            <person name="Kim K.S."/>
            <person name="Gwag J.G."/>
            <person name="Moon J.K."/>
            <person name="Lee Y.H."/>
            <person name="Park B.S."/>
            <person name="Bombarely A."/>
            <person name="Doyle J.J."/>
            <person name="Jackson S.A."/>
            <person name="Schafleitner R."/>
            <person name="Srinives P."/>
            <person name="Varshney R.K."/>
            <person name="Lee S.H."/>
        </authorList>
    </citation>
    <scope>NUCLEOTIDE SEQUENCE [LARGE SCALE GENOMIC DNA]</scope>
    <source>
        <strain evidence="4">cv. VC1973A</strain>
    </source>
</reference>
<keyword evidence="1" id="KW-0863">Zinc-finger</keyword>
<feature type="compositionally biased region" description="Basic residues" evidence="2">
    <location>
        <begin position="221"/>
        <end position="237"/>
    </location>
</feature>
<reference evidence="5" key="2">
    <citation type="submission" date="2025-08" db="UniProtKB">
        <authorList>
            <consortium name="RefSeq"/>
        </authorList>
    </citation>
    <scope>IDENTIFICATION</scope>
    <source>
        <tissue evidence="5">Leaf</tissue>
    </source>
</reference>
<feature type="compositionally biased region" description="Basic and acidic residues" evidence="2">
    <location>
        <begin position="271"/>
        <end position="280"/>
    </location>
</feature>
<sequence>MAGMIQSNLPIFDGKNFEDWCVKMDAILGFQEIDEIVKIGFKEPTKNATNEEKKAYKENRKLDCKARMILHQCISAAIFQKVSKATTAKETWEILQDGYETAGNMKEIKLQSLRRQYELLNMGEQETIEGYIGRIQVVVNAMRACDKVVKDKKIVHKILRTLTPQYDHIVVAILQSRDLEKLKVEELQNSLEVDEQRLLERKAAEQETTQNINQALQAKTFKNRGTGRGRGRSRGGRGGRNGGRCNSEQSKGNEGNEQGNGRGRGKPTRGRGGDRKNTDKRNMQCYTCNKFGHYSSECWHNDNAKKEQNDEVNLAKEELVSDSDHVALMNIVADKRNDGKCETRGESLLYILSSNEDKYIKNTSQKEHVSTLGESMHAKDEVSNKTRQTEHVSLARETVYAQEDMSWYLDSACSNHMTGNKKWLIDLDTSVKSVVRFADDSVVQAEGSGKVLITRKNGKPVYMHNVLYVPMMKSNLLSLGQLLEKGYSMQLQKRNIEVYDEQQRLLIKAPLARNRTFKVELNVVEVQCLAAEGANAEEWLWHYRFGHLNFKSLCQLRDK</sequence>
<protein>
    <submittedName>
        <fullName evidence="5">Uncharacterized protein LOC106773379</fullName>
    </submittedName>
</protein>
<evidence type="ECO:0000256" key="2">
    <source>
        <dbReference type="SAM" id="MobiDB-lite"/>
    </source>
</evidence>
<dbReference type="PANTHER" id="PTHR35317">
    <property type="entry name" value="OS04G0629600 PROTEIN"/>
    <property type="match status" value="1"/>
</dbReference>
<dbReference type="PROSITE" id="PS50158">
    <property type="entry name" value="ZF_CCHC"/>
    <property type="match status" value="1"/>
</dbReference>
<keyword evidence="1" id="KW-0862">Zinc</keyword>
<name>A0A1S3VB31_VIGRR</name>
<keyword evidence="4" id="KW-1185">Reference proteome</keyword>
<feature type="region of interest" description="Disordered" evidence="2">
    <location>
        <begin position="204"/>
        <end position="280"/>
    </location>
</feature>
<dbReference type="InterPro" id="IPR054722">
    <property type="entry name" value="PolX-like_BBD"/>
</dbReference>
<dbReference type="RefSeq" id="XP_014515563.1">
    <property type="nucleotide sequence ID" value="XM_014660077.1"/>
</dbReference>
<evidence type="ECO:0000313" key="4">
    <source>
        <dbReference type="Proteomes" id="UP000087766"/>
    </source>
</evidence>
<dbReference type="InterPro" id="IPR036875">
    <property type="entry name" value="Znf_CCHC_sf"/>
</dbReference>
<organism evidence="4 5">
    <name type="scientific">Vigna radiata var. radiata</name>
    <name type="common">Mung bean</name>
    <name type="synonym">Phaseolus aureus</name>
    <dbReference type="NCBI Taxonomy" id="3916"/>
    <lineage>
        <taxon>Eukaryota</taxon>
        <taxon>Viridiplantae</taxon>
        <taxon>Streptophyta</taxon>
        <taxon>Embryophyta</taxon>
        <taxon>Tracheophyta</taxon>
        <taxon>Spermatophyta</taxon>
        <taxon>Magnoliopsida</taxon>
        <taxon>eudicotyledons</taxon>
        <taxon>Gunneridae</taxon>
        <taxon>Pentapetalae</taxon>
        <taxon>rosids</taxon>
        <taxon>fabids</taxon>
        <taxon>Fabales</taxon>
        <taxon>Fabaceae</taxon>
        <taxon>Papilionoideae</taxon>
        <taxon>50 kb inversion clade</taxon>
        <taxon>NPAAA clade</taxon>
        <taxon>indigoferoid/millettioid clade</taxon>
        <taxon>Phaseoleae</taxon>
        <taxon>Vigna</taxon>
    </lineage>
</organism>
<gene>
    <name evidence="5" type="primary">LOC106773379</name>
</gene>
<evidence type="ECO:0000259" key="3">
    <source>
        <dbReference type="PROSITE" id="PS50158"/>
    </source>
</evidence>
<evidence type="ECO:0000313" key="5">
    <source>
        <dbReference type="RefSeq" id="XP_014515563.1"/>
    </source>
</evidence>
<feature type="domain" description="CCHC-type" evidence="3">
    <location>
        <begin position="285"/>
        <end position="298"/>
    </location>
</feature>
<dbReference type="OrthoDB" id="1432336at2759"/>
<keyword evidence="1" id="KW-0479">Metal-binding</keyword>
<dbReference type="InterPro" id="IPR001878">
    <property type="entry name" value="Znf_CCHC"/>
</dbReference>
<dbReference type="GO" id="GO:0003676">
    <property type="term" value="F:nucleic acid binding"/>
    <property type="evidence" value="ECO:0007669"/>
    <property type="project" value="InterPro"/>
</dbReference>
<accession>A0A1S3VB31</accession>
<feature type="compositionally biased region" description="Polar residues" evidence="2">
    <location>
        <begin position="206"/>
        <end position="217"/>
    </location>
</feature>
<dbReference type="PANTHER" id="PTHR35317:SF23">
    <property type="entry name" value="OS04G0629600 PROTEIN"/>
    <property type="match status" value="1"/>
</dbReference>
<dbReference type="Pfam" id="PF14223">
    <property type="entry name" value="Retrotran_gag_2"/>
    <property type="match status" value="1"/>
</dbReference>
<dbReference type="SUPFAM" id="SSF57756">
    <property type="entry name" value="Retrovirus zinc finger-like domains"/>
    <property type="match status" value="1"/>
</dbReference>